<evidence type="ECO:0000313" key="2">
    <source>
        <dbReference type="EMBL" id="RUL59828.1"/>
    </source>
</evidence>
<keyword evidence="1" id="KW-1133">Transmembrane helix</keyword>
<reference evidence="2 3" key="1">
    <citation type="submission" date="2018-12" db="EMBL/GenBank/DDBJ databases">
        <title>Genome sequencing of Prevotella sp. KCOM 3155 (= JS262).</title>
        <authorList>
            <person name="Kook J.-K."/>
            <person name="Park S.-N."/>
            <person name="Lim Y.K."/>
        </authorList>
    </citation>
    <scope>NUCLEOTIDE SEQUENCE [LARGE SCALE GENOMIC DNA]</scope>
    <source>
        <strain evidence="2 3">KCOM 3155</strain>
    </source>
</reference>
<feature type="transmembrane region" description="Helical" evidence="1">
    <location>
        <begin position="56"/>
        <end position="75"/>
    </location>
</feature>
<comment type="caution">
    <text evidence="2">The sequence shown here is derived from an EMBL/GenBank/DDBJ whole genome shotgun (WGS) entry which is preliminary data.</text>
</comment>
<dbReference type="Proteomes" id="UP000278983">
    <property type="component" value="Unassembled WGS sequence"/>
</dbReference>
<proteinExistence type="predicted"/>
<sequence>MKILRSILLAAIGIVSIVLGTDSYNSETYYNGEYFDANGNSVGTKVHISSYDRGRTLLFILGGASLIVYAIPTNLKRKDNE</sequence>
<organism evidence="2 3">
    <name type="scientific">Prevotella koreensis</name>
    <dbReference type="NCBI Taxonomy" id="2490854"/>
    <lineage>
        <taxon>Bacteria</taxon>
        <taxon>Pseudomonadati</taxon>
        <taxon>Bacteroidota</taxon>
        <taxon>Bacteroidia</taxon>
        <taxon>Bacteroidales</taxon>
        <taxon>Prevotellaceae</taxon>
        <taxon>Prevotella</taxon>
    </lineage>
</organism>
<keyword evidence="3" id="KW-1185">Reference proteome</keyword>
<evidence type="ECO:0000256" key="1">
    <source>
        <dbReference type="SAM" id="Phobius"/>
    </source>
</evidence>
<name>A0A432LLX7_9BACT</name>
<protein>
    <submittedName>
        <fullName evidence="2">Uncharacterized protein</fullName>
    </submittedName>
</protein>
<keyword evidence="1" id="KW-0812">Transmembrane</keyword>
<dbReference type="RefSeq" id="WP_126678931.1">
    <property type="nucleotide sequence ID" value="NZ_RYYU01000001.1"/>
</dbReference>
<accession>A0A432LLX7</accession>
<keyword evidence="1" id="KW-0472">Membrane</keyword>
<dbReference type="AlphaFoldDB" id="A0A432LLX7"/>
<gene>
    <name evidence="2" type="ORF">EHV08_08695</name>
</gene>
<evidence type="ECO:0000313" key="3">
    <source>
        <dbReference type="Proteomes" id="UP000278983"/>
    </source>
</evidence>
<dbReference type="EMBL" id="RYYU01000001">
    <property type="protein sequence ID" value="RUL59828.1"/>
    <property type="molecule type" value="Genomic_DNA"/>
</dbReference>